<proteinExistence type="predicted"/>
<dbReference type="InterPro" id="IPR011146">
    <property type="entry name" value="HIT-like"/>
</dbReference>
<dbReference type="EMBL" id="JAUIQD010000004">
    <property type="protein sequence ID" value="KAK3352546.1"/>
    <property type="molecule type" value="Genomic_DNA"/>
</dbReference>
<accession>A0AAJ0HH51</accession>
<reference evidence="6" key="2">
    <citation type="submission" date="2023-06" db="EMBL/GenBank/DDBJ databases">
        <authorList>
            <consortium name="Lawrence Berkeley National Laboratory"/>
            <person name="Haridas S."/>
            <person name="Hensen N."/>
            <person name="Bonometti L."/>
            <person name="Westerberg I."/>
            <person name="Brannstrom I.O."/>
            <person name="Guillou S."/>
            <person name="Cros-Aarteil S."/>
            <person name="Calhoun S."/>
            <person name="Kuo A."/>
            <person name="Mondo S."/>
            <person name="Pangilinan J."/>
            <person name="Riley R."/>
            <person name="Labutti K."/>
            <person name="Andreopoulos B."/>
            <person name="Lipzen A."/>
            <person name="Chen C."/>
            <person name="Yanf M."/>
            <person name="Daum C."/>
            <person name="Ng V."/>
            <person name="Clum A."/>
            <person name="Steindorff A."/>
            <person name="Ohm R."/>
            <person name="Martin F."/>
            <person name="Silar P."/>
            <person name="Natvig D."/>
            <person name="Lalanne C."/>
            <person name="Gautier V."/>
            <person name="Ament-Velasquez S.L."/>
            <person name="Kruys A."/>
            <person name="Hutchinson M.I."/>
            <person name="Powell A.J."/>
            <person name="Barry K."/>
            <person name="Miller A.N."/>
            <person name="Grigoriev I.V."/>
            <person name="Debuchy R."/>
            <person name="Gladieux P."/>
            <person name="Thoren M.H."/>
            <person name="Johannesson H."/>
        </authorList>
    </citation>
    <scope>NUCLEOTIDE SEQUENCE</scope>
    <source>
        <strain evidence="6">CBS 955.72</strain>
    </source>
</reference>
<dbReference type="Proteomes" id="UP001275084">
    <property type="component" value="Unassembled WGS sequence"/>
</dbReference>
<gene>
    <name evidence="6" type="ORF">B0T25DRAFT_567826</name>
</gene>
<evidence type="ECO:0000313" key="7">
    <source>
        <dbReference type="Proteomes" id="UP001275084"/>
    </source>
</evidence>
<dbReference type="PROSITE" id="PS00892">
    <property type="entry name" value="HIT_1"/>
    <property type="match status" value="1"/>
</dbReference>
<dbReference type="PANTHER" id="PTHR46648:SF2">
    <property type="entry name" value="HIT DOMAIN-CONTAINING PROTEIN"/>
    <property type="match status" value="1"/>
</dbReference>
<dbReference type="AlphaFoldDB" id="A0AAJ0HH51"/>
<dbReference type="InterPro" id="IPR001310">
    <property type="entry name" value="Histidine_triad_HIT"/>
</dbReference>
<dbReference type="PANTHER" id="PTHR46648">
    <property type="entry name" value="HIT FAMILY PROTEIN 1"/>
    <property type="match status" value="1"/>
</dbReference>
<dbReference type="InterPro" id="IPR019808">
    <property type="entry name" value="Histidine_triad_CS"/>
</dbReference>
<protein>
    <submittedName>
        <fullName evidence="6">HIT-like domain-containing protein</fullName>
    </submittedName>
</protein>
<dbReference type="PROSITE" id="PS51084">
    <property type="entry name" value="HIT_2"/>
    <property type="match status" value="1"/>
</dbReference>
<dbReference type="Pfam" id="PF01230">
    <property type="entry name" value="HIT"/>
    <property type="match status" value="1"/>
</dbReference>
<feature type="short sequence motif" description="Histidine triad motif" evidence="2 3">
    <location>
        <begin position="151"/>
        <end position="155"/>
    </location>
</feature>
<name>A0AAJ0HH51_9PEZI</name>
<dbReference type="SUPFAM" id="SSF54197">
    <property type="entry name" value="HIT-like"/>
    <property type="match status" value="1"/>
</dbReference>
<feature type="domain" description="HIT" evidence="5">
    <location>
        <begin position="58"/>
        <end position="170"/>
    </location>
</feature>
<dbReference type="PRINTS" id="PR00332">
    <property type="entry name" value="HISTRIAD"/>
</dbReference>
<feature type="active site" description="Tele-AMP-histidine intermediate" evidence="1">
    <location>
        <position position="153"/>
    </location>
</feature>
<evidence type="ECO:0000259" key="5">
    <source>
        <dbReference type="PROSITE" id="PS51084"/>
    </source>
</evidence>
<evidence type="ECO:0000256" key="4">
    <source>
        <dbReference type="SAM" id="MobiDB-lite"/>
    </source>
</evidence>
<evidence type="ECO:0000256" key="2">
    <source>
        <dbReference type="PIRSR" id="PIRSR601310-3"/>
    </source>
</evidence>
<organism evidence="6 7">
    <name type="scientific">Lasiosphaeria hispida</name>
    <dbReference type="NCBI Taxonomy" id="260671"/>
    <lineage>
        <taxon>Eukaryota</taxon>
        <taxon>Fungi</taxon>
        <taxon>Dikarya</taxon>
        <taxon>Ascomycota</taxon>
        <taxon>Pezizomycotina</taxon>
        <taxon>Sordariomycetes</taxon>
        <taxon>Sordariomycetidae</taxon>
        <taxon>Sordariales</taxon>
        <taxon>Lasiosphaeriaceae</taxon>
        <taxon>Lasiosphaeria</taxon>
    </lineage>
</organism>
<reference evidence="6" key="1">
    <citation type="journal article" date="2023" name="Mol. Phylogenet. Evol.">
        <title>Genome-scale phylogeny and comparative genomics of the fungal order Sordariales.</title>
        <authorList>
            <person name="Hensen N."/>
            <person name="Bonometti L."/>
            <person name="Westerberg I."/>
            <person name="Brannstrom I.O."/>
            <person name="Guillou S."/>
            <person name="Cros-Aarteil S."/>
            <person name="Calhoun S."/>
            <person name="Haridas S."/>
            <person name="Kuo A."/>
            <person name="Mondo S."/>
            <person name="Pangilinan J."/>
            <person name="Riley R."/>
            <person name="LaButti K."/>
            <person name="Andreopoulos B."/>
            <person name="Lipzen A."/>
            <person name="Chen C."/>
            <person name="Yan M."/>
            <person name="Daum C."/>
            <person name="Ng V."/>
            <person name="Clum A."/>
            <person name="Steindorff A."/>
            <person name="Ohm R.A."/>
            <person name="Martin F."/>
            <person name="Silar P."/>
            <person name="Natvig D.O."/>
            <person name="Lalanne C."/>
            <person name="Gautier V."/>
            <person name="Ament-Velasquez S.L."/>
            <person name="Kruys A."/>
            <person name="Hutchinson M.I."/>
            <person name="Powell A.J."/>
            <person name="Barry K."/>
            <person name="Miller A.N."/>
            <person name="Grigoriev I.V."/>
            <person name="Debuchy R."/>
            <person name="Gladieux P."/>
            <person name="Hiltunen Thoren M."/>
            <person name="Johannesson H."/>
        </authorList>
    </citation>
    <scope>NUCLEOTIDE SEQUENCE</scope>
    <source>
        <strain evidence="6">CBS 955.72</strain>
    </source>
</reference>
<evidence type="ECO:0000313" key="6">
    <source>
        <dbReference type="EMBL" id="KAK3352546.1"/>
    </source>
</evidence>
<evidence type="ECO:0000256" key="1">
    <source>
        <dbReference type="PIRSR" id="PIRSR601310-1"/>
    </source>
</evidence>
<dbReference type="GO" id="GO:0009117">
    <property type="term" value="P:nucleotide metabolic process"/>
    <property type="evidence" value="ECO:0007669"/>
    <property type="project" value="TreeGrafter"/>
</dbReference>
<dbReference type="GO" id="GO:0003824">
    <property type="term" value="F:catalytic activity"/>
    <property type="evidence" value="ECO:0007669"/>
    <property type="project" value="InterPro"/>
</dbReference>
<dbReference type="Gene3D" id="3.30.428.10">
    <property type="entry name" value="HIT-like"/>
    <property type="match status" value="1"/>
</dbReference>
<sequence length="211" mass="22452">MAPTTYEASLPPPPGTTSPSFDPGTHHDHDIASCPFCRIAAIYAPYDPADPPPAEAEALNPEASAPNPSTFVVLSTPLLVAFLDIMPLSSGHVLLCPREHRPKLTDATPAEAAEMGGSLRVLSAAVARATGVTDWNVVQNNGAAAAQVVPHMHFHVIPRPELRAKGSERFTATMFGRGQRDDLDEEEAGPLAERIREAVAEVLRAEGRAKL</sequence>
<keyword evidence="7" id="KW-1185">Reference proteome</keyword>
<evidence type="ECO:0000256" key="3">
    <source>
        <dbReference type="PROSITE-ProRule" id="PRU00464"/>
    </source>
</evidence>
<feature type="region of interest" description="Disordered" evidence="4">
    <location>
        <begin position="1"/>
        <end position="25"/>
    </location>
</feature>
<comment type="caution">
    <text evidence="6">The sequence shown here is derived from an EMBL/GenBank/DDBJ whole genome shotgun (WGS) entry which is preliminary data.</text>
</comment>
<dbReference type="InterPro" id="IPR036265">
    <property type="entry name" value="HIT-like_sf"/>
</dbReference>